<dbReference type="PANTHER" id="PTHR43837">
    <property type="entry name" value="RIBOSOMAL PROTEIN S12 METHYLTHIOTRANSFERASE RIMO"/>
    <property type="match status" value="1"/>
</dbReference>
<reference evidence="10" key="1">
    <citation type="submission" date="2018-06" db="EMBL/GenBank/DDBJ databases">
        <authorList>
            <person name="Zhirakovskaya E."/>
        </authorList>
    </citation>
    <scope>NUCLEOTIDE SEQUENCE</scope>
</reference>
<dbReference type="Pfam" id="PF18693">
    <property type="entry name" value="TRAM_2"/>
    <property type="match status" value="1"/>
</dbReference>
<dbReference type="Gene3D" id="3.40.50.12160">
    <property type="entry name" value="Methylthiotransferase, N-terminal domain"/>
    <property type="match status" value="1"/>
</dbReference>
<accession>A0A3B0TC72</accession>
<sequence>MSSSPPTVWIETLGCSKNQVDSDKVTALLSGAGYTHAESADDADIVMVNTCAFIEAARKESVDTILALADEKRDDANLVVLGCMAQRYETELAEALPEADAVLGLDRYGELVSTLDSMSDWQPLRITAAPTSKMDILYQVKRPTPTTPYAYVKVAEGCDKTCTFCAIPQFRGKQRSRTPVNIRDEIVDLTSQGVGEIVLVAQDLAAYGRDIHAPGGIEELVRFVTDVEGLRRLRLYYLFPREIRPALITEMASNPSVVNYFDLSLQHVNVGLLRAMKRPGSGEKHLDLMERIRLEADDPAFRSSFIVGFPGETDDDVEELADFMRAAAIDWVGLFPYSAEHGTPAAAMQGQIPDTEKSERLRYLQGIQDEVTLGRSLAQVGKRFEFLVDQVEDGRPVARSYREAPEIDGVVLLDSGEPGEWVSAVVTAAYGVESEATVIV</sequence>
<gene>
    <name evidence="10" type="ORF">MNBD_ACTINO02-248</name>
</gene>
<dbReference type="InterPro" id="IPR005839">
    <property type="entry name" value="Methylthiotransferase"/>
</dbReference>
<dbReference type="GO" id="GO:0006400">
    <property type="term" value="P:tRNA modification"/>
    <property type="evidence" value="ECO:0007669"/>
    <property type="project" value="InterPro"/>
</dbReference>
<dbReference type="Gene3D" id="3.80.30.20">
    <property type="entry name" value="tm_1862 like domain"/>
    <property type="match status" value="1"/>
</dbReference>
<dbReference type="FunFam" id="3.80.30.20:FF:000001">
    <property type="entry name" value="tRNA-2-methylthio-N(6)-dimethylallyladenosine synthase 2"/>
    <property type="match status" value="1"/>
</dbReference>
<dbReference type="PROSITE" id="PS01278">
    <property type="entry name" value="MTTASE_RADICAL"/>
    <property type="match status" value="1"/>
</dbReference>
<evidence type="ECO:0000256" key="3">
    <source>
        <dbReference type="ARBA" id="ARBA00022490"/>
    </source>
</evidence>
<dbReference type="InterPro" id="IPR020612">
    <property type="entry name" value="Methylthiotransferase_CS"/>
</dbReference>
<dbReference type="EMBL" id="UOEK01000632">
    <property type="protein sequence ID" value="VAW09679.1"/>
    <property type="molecule type" value="Genomic_DNA"/>
</dbReference>
<dbReference type="SFLD" id="SFLDG01061">
    <property type="entry name" value="methylthiotransferase"/>
    <property type="match status" value="1"/>
</dbReference>
<keyword evidence="6" id="KW-0408">Iron</keyword>
<dbReference type="InterPro" id="IPR007197">
    <property type="entry name" value="rSAM"/>
</dbReference>
<dbReference type="InterPro" id="IPR038135">
    <property type="entry name" value="Methylthiotransferase_N_sf"/>
</dbReference>
<dbReference type="InterPro" id="IPR012340">
    <property type="entry name" value="NA-bd_OB-fold"/>
</dbReference>
<organism evidence="10">
    <name type="scientific">hydrothermal vent metagenome</name>
    <dbReference type="NCBI Taxonomy" id="652676"/>
    <lineage>
        <taxon>unclassified sequences</taxon>
        <taxon>metagenomes</taxon>
        <taxon>ecological metagenomes</taxon>
    </lineage>
</organism>
<proteinExistence type="inferred from homology"/>
<dbReference type="InterPro" id="IPR013848">
    <property type="entry name" value="Methylthiotransferase_N"/>
</dbReference>
<dbReference type="SFLD" id="SFLDF00274">
    <property type="entry name" value="ribosomal_protein_S12_methylth"/>
    <property type="match status" value="1"/>
</dbReference>
<dbReference type="InterPro" id="IPR006638">
    <property type="entry name" value="Elp3/MiaA/NifB-like_rSAM"/>
</dbReference>
<keyword evidence="4" id="KW-0949">S-adenosyl-L-methionine</keyword>
<dbReference type="Pfam" id="PF00919">
    <property type="entry name" value="UPF0004"/>
    <property type="match status" value="1"/>
</dbReference>
<dbReference type="GO" id="GO:0035599">
    <property type="term" value="F:aspartic acid methylthiotransferase activity"/>
    <property type="evidence" value="ECO:0007669"/>
    <property type="project" value="TreeGrafter"/>
</dbReference>
<evidence type="ECO:0000256" key="1">
    <source>
        <dbReference type="ARBA" id="ARBA00001966"/>
    </source>
</evidence>
<keyword evidence="10" id="KW-0689">Ribosomal protein</keyword>
<name>A0A3B0TC72_9ZZZZ</name>
<dbReference type="SFLD" id="SFLDS00029">
    <property type="entry name" value="Radical_SAM"/>
    <property type="match status" value="1"/>
</dbReference>
<dbReference type="SUPFAM" id="SSF102114">
    <property type="entry name" value="Radical SAM enzymes"/>
    <property type="match status" value="1"/>
</dbReference>
<dbReference type="GO" id="GO:0005840">
    <property type="term" value="C:ribosome"/>
    <property type="evidence" value="ECO:0007669"/>
    <property type="project" value="UniProtKB-KW"/>
</dbReference>
<dbReference type="InterPro" id="IPR058240">
    <property type="entry name" value="rSAM_sf"/>
</dbReference>
<keyword evidence="7" id="KW-0411">Iron-sulfur</keyword>
<dbReference type="GO" id="GO:0103039">
    <property type="term" value="F:protein methylthiotransferase activity"/>
    <property type="evidence" value="ECO:0007669"/>
    <property type="project" value="UniProtKB-EC"/>
</dbReference>
<dbReference type="InterPro" id="IPR005840">
    <property type="entry name" value="Ribosomal_uS12_MeSTrfase_RimO"/>
</dbReference>
<evidence type="ECO:0000256" key="2">
    <source>
        <dbReference type="ARBA" id="ARBA00022485"/>
    </source>
</evidence>
<dbReference type="NCBIfam" id="TIGR00089">
    <property type="entry name" value="MiaB/RimO family radical SAM methylthiotransferase"/>
    <property type="match status" value="1"/>
</dbReference>
<evidence type="ECO:0000313" key="10">
    <source>
        <dbReference type="EMBL" id="VAW09679.1"/>
    </source>
</evidence>
<dbReference type="PROSITE" id="PS51918">
    <property type="entry name" value="RADICAL_SAM"/>
    <property type="match status" value="1"/>
</dbReference>
<comment type="cofactor">
    <cofactor evidence="1">
        <name>[4Fe-4S] cluster</name>
        <dbReference type="ChEBI" id="CHEBI:49883"/>
    </cofactor>
</comment>
<keyword evidence="2" id="KW-0004">4Fe-4S</keyword>
<keyword evidence="10" id="KW-0808">Transferase</keyword>
<dbReference type="Pfam" id="PF04055">
    <property type="entry name" value="Radical_SAM"/>
    <property type="match status" value="1"/>
</dbReference>
<dbReference type="Gene3D" id="2.40.50.140">
    <property type="entry name" value="Nucleic acid-binding proteins"/>
    <property type="match status" value="1"/>
</dbReference>
<evidence type="ECO:0000256" key="6">
    <source>
        <dbReference type="ARBA" id="ARBA00023004"/>
    </source>
</evidence>
<protein>
    <submittedName>
        <fullName evidence="10">Ribosomal protein S12p Asp88 (E. coli) methylthiotransferase</fullName>
        <ecNumber evidence="10">2.8.4.4</ecNumber>
    </submittedName>
</protein>
<dbReference type="AlphaFoldDB" id="A0A3B0TC72"/>
<evidence type="ECO:0000256" key="4">
    <source>
        <dbReference type="ARBA" id="ARBA00022691"/>
    </source>
</evidence>
<feature type="domain" description="MTTase N-terminal" evidence="8">
    <location>
        <begin position="6"/>
        <end position="120"/>
    </location>
</feature>
<evidence type="ECO:0000256" key="5">
    <source>
        <dbReference type="ARBA" id="ARBA00022723"/>
    </source>
</evidence>
<dbReference type="SMART" id="SM00729">
    <property type="entry name" value="Elp3"/>
    <property type="match status" value="1"/>
</dbReference>
<evidence type="ECO:0000256" key="7">
    <source>
        <dbReference type="ARBA" id="ARBA00023014"/>
    </source>
</evidence>
<dbReference type="GO" id="GO:0005829">
    <property type="term" value="C:cytosol"/>
    <property type="evidence" value="ECO:0007669"/>
    <property type="project" value="TreeGrafter"/>
</dbReference>
<dbReference type="EC" id="2.8.4.4" evidence="10"/>
<keyword evidence="3" id="KW-0963">Cytoplasm</keyword>
<evidence type="ECO:0000259" key="9">
    <source>
        <dbReference type="PROSITE" id="PS51918"/>
    </source>
</evidence>
<dbReference type="PROSITE" id="PS51449">
    <property type="entry name" value="MTTASE_N"/>
    <property type="match status" value="1"/>
</dbReference>
<dbReference type="SFLD" id="SFLDG01082">
    <property type="entry name" value="B12-binding_domain_containing"/>
    <property type="match status" value="1"/>
</dbReference>
<feature type="domain" description="Radical SAM core" evidence="9">
    <location>
        <begin position="144"/>
        <end position="375"/>
    </location>
</feature>
<dbReference type="FunFam" id="3.40.50.12160:FF:000003">
    <property type="entry name" value="CDK5 regulatory subunit-associated protein 1"/>
    <property type="match status" value="1"/>
</dbReference>
<dbReference type="GO" id="GO:0046872">
    <property type="term" value="F:metal ion binding"/>
    <property type="evidence" value="ECO:0007669"/>
    <property type="project" value="UniProtKB-KW"/>
</dbReference>
<evidence type="ECO:0000259" key="8">
    <source>
        <dbReference type="PROSITE" id="PS51449"/>
    </source>
</evidence>
<keyword evidence="5" id="KW-0479">Metal-binding</keyword>
<dbReference type="CDD" id="cd01335">
    <property type="entry name" value="Radical_SAM"/>
    <property type="match status" value="1"/>
</dbReference>
<dbReference type="GO" id="GO:0051539">
    <property type="term" value="F:4 iron, 4 sulfur cluster binding"/>
    <property type="evidence" value="ECO:0007669"/>
    <property type="project" value="UniProtKB-KW"/>
</dbReference>
<dbReference type="InterPro" id="IPR023404">
    <property type="entry name" value="rSAM_horseshoe"/>
</dbReference>
<dbReference type="HAMAP" id="MF_01865">
    <property type="entry name" value="MTTase_RimO"/>
    <property type="match status" value="1"/>
</dbReference>
<keyword evidence="10" id="KW-0687">Ribonucleoprotein</keyword>
<dbReference type="NCBIfam" id="TIGR01125">
    <property type="entry name" value="30S ribosomal protein S12 methylthiotransferase RimO"/>
    <property type="match status" value="1"/>
</dbReference>
<dbReference type="InterPro" id="IPR002792">
    <property type="entry name" value="TRAM_dom"/>
</dbReference>
<dbReference type="PANTHER" id="PTHR43837:SF1">
    <property type="entry name" value="RIBOSOMAL PROTEIN US12 METHYLTHIOTRANSFERASE RIMO"/>
    <property type="match status" value="1"/>
</dbReference>